<evidence type="ECO:0000256" key="1">
    <source>
        <dbReference type="ARBA" id="ARBA00004141"/>
    </source>
</evidence>
<dbReference type="Gene3D" id="1.20.1250.20">
    <property type="entry name" value="MFS general substrate transporter like domains"/>
    <property type="match status" value="1"/>
</dbReference>
<dbReference type="EMBL" id="CAJVRL010000098">
    <property type="protein sequence ID" value="CAG8960361.1"/>
    <property type="molecule type" value="Genomic_DNA"/>
</dbReference>
<dbReference type="Proteomes" id="UP000696280">
    <property type="component" value="Unassembled WGS sequence"/>
</dbReference>
<name>A0A9N9L8A6_9HELO</name>
<dbReference type="GO" id="GO:0022857">
    <property type="term" value="F:transmembrane transporter activity"/>
    <property type="evidence" value="ECO:0007669"/>
    <property type="project" value="InterPro"/>
</dbReference>
<feature type="transmembrane region" description="Helical" evidence="6">
    <location>
        <begin position="381"/>
        <end position="405"/>
    </location>
</feature>
<gene>
    <name evidence="8" type="ORF">HYFRA_00012435</name>
</gene>
<feature type="transmembrane region" description="Helical" evidence="6">
    <location>
        <begin position="118"/>
        <end position="138"/>
    </location>
</feature>
<dbReference type="InterPro" id="IPR036259">
    <property type="entry name" value="MFS_trans_sf"/>
</dbReference>
<feature type="compositionally biased region" description="Basic and acidic residues" evidence="5">
    <location>
        <begin position="279"/>
        <end position="290"/>
    </location>
</feature>
<evidence type="ECO:0000313" key="9">
    <source>
        <dbReference type="Proteomes" id="UP000696280"/>
    </source>
</evidence>
<feature type="transmembrane region" description="Helical" evidence="6">
    <location>
        <begin position="485"/>
        <end position="507"/>
    </location>
</feature>
<dbReference type="SUPFAM" id="SSF103473">
    <property type="entry name" value="MFS general substrate transporter"/>
    <property type="match status" value="1"/>
</dbReference>
<reference evidence="8" key="1">
    <citation type="submission" date="2021-07" db="EMBL/GenBank/DDBJ databases">
        <authorList>
            <person name="Durling M."/>
        </authorList>
    </citation>
    <scope>NUCLEOTIDE SEQUENCE</scope>
</reference>
<dbReference type="OrthoDB" id="5215911at2759"/>
<comment type="caution">
    <text evidence="8">The sequence shown here is derived from an EMBL/GenBank/DDBJ whole genome shotgun (WGS) entry which is preliminary data.</text>
</comment>
<dbReference type="PROSITE" id="PS50850">
    <property type="entry name" value="MFS"/>
    <property type="match status" value="1"/>
</dbReference>
<organism evidence="8 9">
    <name type="scientific">Hymenoscyphus fraxineus</name>
    <dbReference type="NCBI Taxonomy" id="746836"/>
    <lineage>
        <taxon>Eukaryota</taxon>
        <taxon>Fungi</taxon>
        <taxon>Dikarya</taxon>
        <taxon>Ascomycota</taxon>
        <taxon>Pezizomycotina</taxon>
        <taxon>Leotiomycetes</taxon>
        <taxon>Helotiales</taxon>
        <taxon>Helotiaceae</taxon>
        <taxon>Hymenoscyphus</taxon>
    </lineage>
</organism>
<keyword evidence="2 6" id="KW-0812">Transmembrane</keyword>
<feature type="region of interest" description="Disordered" evidence="5">
    <location>
        <begin position="271"/>
        <end position="291"/>
    </location>
</feature>
<feature type="transmembrane region" description="Helical" evidence="6">
    <location>
        <begin position="337"/>
        <end position="361"/>
    </location>
</feature>
<evidence type="ECO:0000256" key="2">
    <source>
        <dbReference type="ARBA" id="ARBA00022692"/>
    </source>
</evidence>
<proteinExistence type="predicted"/>
<feature type="transmembrane region" description="Helical" evidence="6">
    <location>
        <begin position="451"/>
        <end position="473"/>
    </location>
</feature>
<evidence type="ECO:0000256" key="6">
    <source>
        <dbReference type="SAM" id="Phobius"/>
    </source>
</evidence>
<evidence type="ECO:0000256" key="5">
    <source>
        <dbReference type="SAM" id="MobiDB-lite"/>
    </source>
</evidence>
<feature type="transmembrane region" description="Helical" evidence="6">
    <location>
        <begin position="235"/>
        <end position="254"/>
    </location>
</feature>
<dbReference type="InterPro" id="IPR011701">
    <property type="entry name" value="MFS"/>
</dbReference>
<evidence type="ECO:0000256" key="4">
    <source>
        <dbReference type="ARBA" id="ARBA00023136"/>
    </source>
</evidence>
<keyword evidence="4 6" id="KW-0472">Membrane</keyword>
<evidence type="ECO:0000313" key="8">
    <source>
        <dbReference type="EMBL" id="CAG8960361.1"/>
    </source>
</evidence>
<feature type="transmembrane region" description="Helical" evidence="6">
    <location>
        <begin position="175"/>
        <end position="198"/>
    </location>
</feature>
<feature type="transmembrane region" description="Helical" evidence="6">
    <location>
        <begin position="519"/>
        <end position="542"/>
    </location>
</feature>
<protein>
    <recommendedName>
        <fullName evidence="7">Major facilitator superfamily (MFS) profile domain-containing protein</fullName>
    </recommendedName>
</protein>
<feature type="domain" description="Major facilitator superfamily (MFS) profile" evidence="7">
    <location>
        <begin position="77"/>
        <end position="566"/>
    </location>
</feature>
<dbReference type="AlphaFoldDB" id="A0A9N9L8A6"/>
<dbReference type="Pfam" id="PF07690">
    <property type="entry name" value="MFS_1"/>
    <property type="match status" value="1"/>
</dbReference>
<keyword evidence="9" id="KW-1185">Reference proteome</keyword>
<feature type="transmembrane region" description="Helical" evidence="6">
    <location>
        <begin position="426"/>
        <end position="445"/>
    </location>
</feature>
<dbReference type="GO" id="GO:0005886">
    <property type="term" value="C:plasma membrane"/>
    <property type="evidence" value="ECO:0007669"/>
    <property type="project" value="TreeGrafter"/>
</dbReference>
<dbReference type="PANTHER" id="PTHR23502:SF50">
    <property type="entry name" value="TRANSPORTER, PUTATIVE (AFU_ORTHOLOGUE AFUA_5G00430)-RELATED"/>
    <property type="match status" value="1"/>
</dbReference>
<evidence type="ECO:0000256" key="3">
    <source>
        <dbReference type="ARBA" id="ARBA00022989"/>
    </source>
</evidence>
<evidence type="ECO:0000259" key="7">
    <source>
        <dbReference type="PROSITE" id="PS50850"/>
    </source>
</evidence>
<keyword evidence="3 6" id="KW-1133">Transmembrane helix</keyword>
<accession>A0A9N9L8A6</accession>
<dbReference type="PANTHER" id="PTHR23502">
    <property type="entry name" value="MAJOR FACILITATOR SUPERFAMILY"/>
    <property type="match status" value="1"/>
</dbReference>
<feature type="transmembrane region" description="Helical" evidence="6">
    <location>
        <begin position="78"/>
        <end position="98"/>
    </location>
</feature>
<comment type="subcellular location">
    <subcellularLocation>
        <location evidence="1">Membrane</location>
        <topology evidence="1">Multi-pass membrane protein</topology>
    </subcellularLocation>
</comment>
<sequence length="566" mass="63290">MEQRVGEDPEAPGTIHLHRAGIIEGETPGQSQIILQPRPSEDPNEPLVRSRSFSRACHAIWAKLISLFLQNWSKKRKAINYAIICFYALMTFTVLDIGTVAWQNYVDEFGMTWAELNITYACNTAGLAFGCIVFIPFAQKFGKRPVYIISTLITFGMSIWQATLQSFGEMAATQVISGLSGAVSETLVQMTVIDMFFVHDRGTMNGVYLLMVAIGSFLAPVASGGIAIAQGWRWMYWWTSILLGINLLLFVFFYEETKFVPRDEAVISNNDSTRTNSDSLERKSGEKVKESLPTTLTHSRPKINTNIPMKSRRERLAFVTTSEAPFSKLLRHAWYPFVVLVTIPAIAYCALQYGMLLSWFSVIITSEAQFFILPPYNFDEVGIGLLCMPAFIGCLFGFLWGGPFSDWSIVWFTRRNKGIYEPEMRLYGAILPAIVGPIGLFLYGYSTAAGAPWIIPCIGIGLFGFVVISLGDISLTYLSDSYPEILATGLIGLAFVRNVMATIVVFIQDPWTDGLGLHGMFTCIGCMTIGLNLIIIPGIIWGKRFRIRYADRYRKMAVKQFNARVV</sequence>
<dbReference type="InterPro" id="IPR020846">
    <property type="entry name" value="MFS_dom"/>
</dbReference>
<feature type="transmembrane region" description="Helical" evidence="6">
    <location>
        <begin position="145"/>
        <end position="163"/>
    </location>
</feature>
<feature type="transmembrane region" description="Helical" evidence="6">
    <location>
        <begin position="207"/>
        <end position="229"/>
    </location>
</feature>